<dbReference type="Gene3D" id="3.90.550.10">
    <property type="entry name" value="Spore Coat Polysaccharide Biosynthesis Protein SpsA, Chain A"/>
    <property type="match status" value="1"/>
</dbReference>
<evidence type="ECO:0000259" key="2">
    <source>
        <dbReference type="Pfam" id="PF00483"/>
    </source>
</evidence>
<evidence type="ECO:0000313" key="4">
    <source>
        <dbReference type="EMBL" id="CAG5109813.1"/>
    </source>
</evidence>
<evidence type="ECO:0000256" key="1">
    <source>
        <dbReference type="ARBA" id="ARBA00007274"/>
    </source>
</evidence>
<reference evidence="4 5" key="1">
    <citation type="submission" date="2021-04" db="EMBL/GenBank/DDBJ databases">
        <authorList>
            <person name="Bliznina A."/>
        </authorList>
    </citation>
    <scope>NUCLEOTIDE SEQUENCE [LARGE SCALE GENOMIC DNA]</scope>
</reference>
<keyword evidence="5" id="KW-1185">Reference proteome</keyword>
<dbReference type="Pfam" id="PF25087">
    <property type="entry name" value="GMPPB_C"/>
    <property type="match status" value="1"/>
</dbReference>
<proteinExistence type="inferred from homology"/>
<evidence type="ECO:0000313" key="5">
    <source>
        <dbReference type="Proteomes" id="UP001158576"/>
    </source>
</evidence>
<protein>
    <submittedName>
        <fullName evidence="4">Oidioi.mRNA.OKI2018_I69.chr2.g4297.t1.cds</fullName>
    </submittedName>
</protein>
<dbReference type="SUPFAM" id="SSF53448">
    <property type="entry name" value="Nucleotide-diphospho-sugar transferases"/>
    <property type="match status" value="1"/>
</dbReference>
<dbReference type="InterPro" id="IPR056729">
    <property type="entry name" value="GMPPB_C"/>
</dbReference>
<dbReference type="Gene3D" id="2.160.10.10">
    <property type="entry name" value="Hexapeptide repeat proteins"/>
    <property type="match status" value="1"/>
</dbReference>
<dbReference type="PANTHER" id="PTHR22572">
    <property type="entry name" value="SUGAR-1-PHOSPHATE GUANYL TRANSFERASE"/>
    <property type="match status" value="1"/>
</dbReference>
<dbReference type="Proteomes" id="UP001158576">
    <property type="component" value="Chromosome 2"/>
</dbReference>
<comment type="similarity">
    <text evidence="1">Belongs to the transferase hexapeptide repeat family.</text>
</comment>
<dbReference type="Pfam" id="PF00483">
    <property type="entry name" value="NTP_transferase"/>
    <property type="match status" value="1"/>
</dbReference>
<feature type="domain" description="Mannose-1-phosphate guanyltransferase C-terminal" evidence="3">
    <location>
        <begin position="294"/>
        <end position="422"/>
    </location>
</feature>
<gene>
    <name evidence="4" type="ORF">OKIOD_LOCUS13062</name>
</gene>
<name>A0ABN7T2G0_OIKDI</name>
<dbReference type="InterPro" id="IPR005835">
    <property type="entry name" value="NTP_transferase_dom"/>
</dbReference>
<dbReference type="EMBL" id="OU015567">
    <property type="protein sequence ID" value="CAG5109813.1"/>
    <property type="molecule type" value="Genomic_DNA"/>
</dbReference>
<organism evidence="4 5">
    <name type="scientific">Oikopleura dioica</name>
    <name type="common">Tunicate</name>
    <dbReference type="NCBI Taxonomy" id="34765"/>
    <lineage>
        <taxon>Eukaryota</taxon>
        <taxon>Metazoa</taxon>
        <taxon>Chordata</taxon>
        <taxon>Tunicata</taxon>
        <taxon>Appendicularia</taxon>
        <taxon>Copelata</taxon>
        <taxon>Oikopleuridae</taxon>
        <taxon>Oikopleura</taxon>
    </lineage>
</organism>
<accession>A0ABN7T2G0</accession>
<sequence length="434" mass="48768">MMNERTENLFNNSQRQNFQREKTMVSKAVILVGGPGKGTRFRPLSLDIPKPLFPIAGLPLVQHHIESCASIDTIKEIILIGYFQPTEQLNRFIREMKDEYKLNIRYLQEYSLLGTAGSIYLFRDLILTSNTEAFFLIFCDIFCDLRGVLSNMIAFREKWMKYLVMGVQVENEQSMNYGCMGVNSQTNEVVHYIEKPSSFVSNHINGGVYLLSTEVFDDISKIFAERVGTGNDSISLESDILSQQAGQGKVFAFMNEAFWMSIKSAGSAVYASRIMMEMYKKYHPNRLSTDSNCEGNVYIHPSAKVHPSAKLGPHVSIGSNVVIEEGARVKNSIILDGTIIKKHACILNSIVGWQSTVGSWTRVEGTPTQLHPDRPHATTDNFYLFDDNGKLLPTITILGRDTITPDETIIRNAIILPGKELHGMKLGLQNQILL</sequence>
<dbReference type="InterPro" id="IPR050486">
    <property type="entry name" value="Mannose-1P_guanyltransferase"/>
</dbReference>
<dbReference type="InterPro" id="IPR029044">
    <property type="entry name" value="Nucleotide-diphossugar_trans"/>
</dbReference>
<feature type="domain" description="Nucleotidyl transferase" evidence="2">
    <location>
        <begin position="27"/>
        <end position="260"/>
    </location>
</feature>
<evidence type="ECO:0000259" key="3">
    <source>
        <dbReference type="Pfam" id="PF25087"/>
    </source>
</evidence>